<protein>
    <submittedName>
        <fullName evidence="1">Uncharacterized protein</fullName>
    </submittedName>
</protein>
<dbReference type="RefSeq" id="WP_025074979.1">
    <property type="nucleotide sequence ID" value="NZ_FQVD01000004.1"/>
</dbReference>
<evidence type="ECO:0000313" key="2">
    <source>
        <dbReference type="Proteomes" id="UP000184436"/>
    </source>
</evidence>
<dbReference type="AlphaFoldDB" id="A0A1M4V8Q1"/>
<dbReference type="EMBL" id="FQVD01000004">
    <property type="protein sequence ID" value="SHE65345.1"/>
    <property type="molecule type" value="Genomic_DNA"/>
</dbReference>
<sequence>MNTRLLFTFSLLAIFVFTLKSYAWNNDMSNNLALKKITISDPEQKLVLQLDYSNGYKITQLNVKGKNVLSESGIFTGFSTKGGLFNSTVSAEEVKVEKSDNKIFIRNIIYGDQSINVNELWSFELG</sequence>
<gene>
    <name evidence="1" type="ORF">SAMN05444349_104134</name>
</gene>
<reference evidence="1 2" key="1">
    <citation type="submission" date="2016-11" db="EMBL/GenBank/DDBJ databases">
        <authorList>
            <person name="Jaros S."/>
            <person name="Januszkiewicz K."/>
            <person name="Wedrychowicz H."/>
        </authorList>
    </citation>
    <scope>NUCLEOTIDE SEQUENCE [LARGE SCALE GENOMIC DNA]</scope>
    <source>
        <strain evidence="1 2">DSM 26883</strain>
    </source>
</reference>
<keyword evidence="2" id="KW-1185">Reference proteome</keyword>
<evidence type="ECO:0000313" key="1">
    <source>
        <dbReference type="EMBL" id="SHE65345.1"/>
    </source>
</evidence>
<accession>A0A1M4V8Q1</accession>
<proteinExistence type="predicted"/>
<dbReference type="Proteomes" id="UP000184436">
    <property type="component" value="Unassembled WGS sequence"/>
</dbReference>
<dbReference type="STRING" id="871325.SAMN05444349_104134"/>
<name>A0A1M4V8Q1_9BACE</name>
<organism evidence="1 2">
    <name type="scientific">Bacteroides faecichinchillae</name>
    <dbReference type="NCBI Taxonomy" id="871325"/>
    <lineage>
        <taxon>Bacteria</taxon>
        <taxon>Pseudomonadati</taxon>
        <taxon>Bacteroidota</taxon>
        <taxon>Bacteroidia</taxon>
        <taxon>Bacteroidales</taxon>
        <taxon>Bacteroidaceae</taxon>
        <taxon>Bacteroides</taxon>
    </lineage>
</organism>